<keyword evidence="3" id="KW-1185">Reference proteome</keyword>
<dbReference type="RefSeq" id="WP_330198144.1">
    <property type="nucleotide sequence ID" value="NZ_JAZDRP010000002.1"/>
</dbReference>
<protein>
    <submittedName>
        <fullName evidence="2">DUF1036 domain-containing protein</fullName>
    </submittedName>
</protein>
<evidence type="ECO:0000313" key="2">
    <source>
        <dbReference type="EMBL" id="MEE2525482.1"/>
    </source>
</evidence>
<feature type="chain" id="PRO_5047416908" evidence="1">
    <location>
        <begin position="21"/>
        <end position="336"/>
    </location>
</feature>
<dbReference type="EMBL" id="JAZDRP010000002">
    <property type="protein sequence ID" value="MEE2525482.1"/>
    <property type="molecule type" value="Genomic_DNA"/>
</dbReference>
<accession>A0ABU7LNK2</accession>
<keyword evidence="1" id="KW-0732">Signal</keyword>
<evidence type="ECO:0000256" key="1">
    <source>
        <dbReference type="SAM" id="SignalP"/>
    </source>
</evidence>
<dbReference type="Proteomes" id="UP001354971">
    <property type="component" value="Unassembled WGS sequence"/>
</dbReference>
<comment type="caution">
    <text evidence="2">The sequence shown here is derived from an EMBL/GenBank/DDBJ whole genome shotgun (WGS) entry which is preliminary data.</text>
</comment>
<dbReference type="Pfam" id="PF06282">
    <property type="entry name" value="DUF1036"/>
    <property type="match status" value="2"/>
</dbReference>
<sequence length="336" mass="36695">MILRALFIALLLLPAAPARAADICNETSFIVEVALGWVTESSEIAVEGWTRVRPGECVESGPTFDPESDRPLLFYARSTAAYLGGVREWGGQLDLCVGASDFAVEGVSDCESLGLDRRGFDILRGDHRLRTVLVEPADYGDDAQEAGTQRLLRDAGFDIRTIDGLEGRRTFRAISAFVQAEGLPSTPPRAELIDALEAAAIRRNADAGLVICNETEGRIAVALGRQRNEEWESRGWWRLDAGGCARLLAEHLDEANAWFYAERTGDTPGRLQGGTESFCYSPSRFVAEGRTECAGRGYGTGLFRIIPDPVDGTSRIALTINDFRVLERTAPVEPQE</sequence>
<name>A0ABU7LNK2_9PROT</name>
<organism evidence="2 3">
    <name type="scientific">Hyphobacterium lacteum</name>
    <dbReference type="NCBI Taxonomy" id="3116575"/>
    <lineage>
        <taxon>Bacteria</taxon>
        <taxon>Pseudomonadati</taxon>
        <taxon>Pseudomonadota</taxon>
        <taxon>Alphaproteobacteria</taxon>
        <taxon>Maricaulales</taxon>
        <taxon>Maricaulaceae</taxon>
        <taxon>Hyphobacterium</taxon>
    </lineage>
</organism>
<dbReference type="InterPro" id="IPR009380">
    <property type="entry name" value="DUF1036"/>
</dbReference>
<proteinExistence type="predicted"/>
<gene>
    <name evidence="2" type="ORF">V0U79_03825</name>
</gene>
<evidence type="ECO:0000313" key="3">
    <source>
        <dbReference type="Proteomes" id="UP001354971"/>
    </source>
</evidence>
<feature type="signal peptide" evidence="1">
    <location>
        <begin position="1"/>
        <end position="20"/>
    </location>
</feature>
<reference evidence="2 3" key="1">
    <citation type="submission" date="2024-01" db="EMBL/GenBank/DDBJ databases">
        <title>Hyphobacterium bacterium isolated from marine sediment.</title>
        <authorList>
            <person name="Zhao S."/>
        </authorList>
    </citation>
    <scope>NUCLEOTIDE SEQUENCE [LARGE SCALE GENOMIC DNA]</scope>
    <source>
        <strain evidence="3">HN65</strain>
    </source>
</reference>